<dbReference type="Pfam" id="PF08263">
    <property type="entry name" value="LRRNT_2"/>
    <property type="match status" value="1"/>
</dbReference>
<keyword evidence="3" id="KW-0677">Repeat</keyword>
<evidence type="ECO:0000256" key="3">
    <source>
        <dbReference type="ARBA" id="ARBA00022737"/>
    </source>
</evidence>
<dbReference type="STRING" id="2094558.A0A314Z7J3"/>
<dbReference type="Gene3D" id="3.80.10.10">
    <property type="entry name" value="Ribonuclease Inhibitor"/>
    <property type="match status" value="1"/>
</dbReference>
<keyword evidence="2 4" id="KW-0732">Signal</keyword>
<dbReference type="Proteomes" id="UP000250321">
    <property type="component" value="Unassembled WGS sequence"/>
</dbReference>
<comment type="caution">
    <text evidence="6">The sequence shown here is derived from an EMBL/GenBank/DDBJ whole genome shotgun (WGS) entry which is preliminary data.</text>
</comment>
<evidence type="ECO:0000259" key="5">
    <source>
        <dbReference type="Pfam" id="PF08263"/>
    </source>
</evidence>
<protein>
    <submittedName>
        <fullName evidence="6">Protein NSP-INTERACTING KINASE 3 isoform X3</fullName>
    </submittedName>
</protein>
<keyword evidence="6" id="KW-0418">Kinase</keyword>
<dbReference type="OrthoDB" id="749055at2759"/>
<dbReference type="PANTHER" id="PTHR47988">
    <property type="entry name" value="SOMATIC EMBRYOGENESIS RECEPTOR KINASE 1"/>
    <property type="match status" value="1"/>
</dbReference>
<sequence>MGTTSFMLWKVGLLLLALIEASSATLSPTGVNYEVEALVAIKSDLNDPHNVLENWDSNSVDPVAGGWLLVPPMAMYLLWDCLARACLVSYLLQLETSVTCNLCCFKIAISGPIPATMGIWRSFRHLISPIILSLAVKQQQPYRTLPESLSTVEGRTLVDLSFNNLSGTLPKISARTFKIVGNPLICGVKAENCSAVLPEPLSLPPDALKAQSDSRMKRRHMT</sequence>
<organism evidence="6 7">
    <name type="scientific">Prunus yedoensis var. nudiflora</name>
    <dbReference type="NCBI Taxonomy" id="2094558"/>
    <lineage>
        <taxon>Eukaryota</taxon>
        <taxon>Viridiplantae</taxon>
        <taxon>Streptophyta</taxon>
        <taxon>Embryophyta</taxon>
        <taxon>Tracheophyta</taxon>
        <taxon>Spermatophyta</taxon>
        <taxon>Magnoliopsida</taxon>
        <taxon>eudicotyledons</taxon>
        <taxon>Gunneridae</taxon>
        <taxon>Pentapetalae</taxon>
        <taxon>rosids</taxon>
        <taxon>fabids</taxon>
        <taxon>Rosales</taxon>
        <taxon>Rosaceae</taxon>
        <taxon>Amygdaloideae</taxon>
        <taxon>Amygdaleae</taxon>
        <taxon>Prunus</taxon>
    </lineage>
</organism>
<keyword evidence="6" id="KW-0808">Transferase</keyword>
<dbReference type="InterPro" id="IPR013210">
    <property type="entry name" value="LRR_N_plant-typ"/>
</dbReference>
<evidence type="ECO:0000256" key="4">
    <source>
        <dbReference type="SAM" id="SignalP"/>
    </source>
</evidence>
<feature type="chain" id="PRO_5016432415" evidence="4">
    <location>
        <begin position="25"/>
        <end position="222"/>
    </location>
</feature>
<proteinExistence type="predicted"/>
<dbReference type="GO" id="GO:0016301">
    <property type="term" value="F:kinase activity"/>
    <property type="evidence" value="ECO:0007669"/>
    <property type="project" value="UniProtKB-KW"/>
</dbReference>
<keyword evidence="1" id="KW-0433">Leucine-rich repeat</keyword>
<gene>
    <name evidence="6" type="ORF">Pyn_19774</name>
</gene>
<evidence type="ECO:0000313" key="7">
    <source>
        <dbReference type="Proteomes" id="UP000250321"/>
    </source>
</evidence>
<dbReference type="EMBL" id="PJQY01000316">
    <property type="protein sequence ID" value="PQQ13108.1"/>
    <property type="molecule type" value="Genomic_DNA"/>
</dbReference>
<keyword evidence="7" id="KW-1185">Reference proteome</keyword>
<evidence type="ECO:0000313" key="6">
    <source>
        <dbReference type="EMBL" id="PQQ13108.1"/>
    </source>
</evidence>
<name>A0A314Z7J3_PRUYE</name>
<feature type="signal peptide" evidence="4">
    <location>
        <begin position="1"/>
        <end position="24"/>
    </location>
</feature>
<feature type="domain" description="Leucine-rich repeat-containing N-terminal plant-type" evidence="5">
    <location>
        <begin position="32"/>
        <end position="62"/>
    </location>
</feature>
<evidence type="ECO:0000256" key="2">
    <source>
        <dbReference type="ARBA" id="ARBA00022729"/>
    </source>
</evidence>
<reference evidence="6 7" key="1">
    <citation type="submission" date="2018-02" db="EMBL/GenBank/DDBJ databases">
        <title>Draft genome of wild Prunus yedoensis var. nudiflora.</title>
        <authorList>
            <person name="Baek S."/>
            <person name="Kim J.-H."/>
            <person name="Choi K."/>
            <person name="Kim G.-B."/>
            <person name="Cho A."/>
            <person name="Jang H."/>
            <person name="Shin C.-H."/>
            <person name="Yu H.-J."/>
            <person name="Mun J.-H."/>
        </authorList>
    </citation>
    <scope>NUCLEOTIDE SEQUENCE [LARGE SCALE GENOMIC DNA]</scope>
    <source>
        <strain evidence="7">cv. Jeju island</strain>
        <tissue evidence="6">Leaf</tissue>
    </source>
</reference>
<evidence type="ECO:0000256" key="1">
    <source>
        <dbReference type="ARBA" id="ARBA00022614"/>
    </source>
</evidence>
<dbReference type="InterPro" id="IPR032675">
    <property type="entry name" value="LRR_dom_sf"/>
</dbReference>
<dbReference type="AlphaFoldDB" id="A0A314Z7J3"/>
<accession>A0A314Z7J3</accession>